<dbReference type="GO" id="GO:0016559">
    <property type="term" value="P:peroxisome fission"/>
    <property type="evidence" value="ECO:0007669"/>
    <property type="project" value="InterPro"/>
</dbReference>
<dbReference type="EMBL" id="VDMD01000004">
    <property type="protein sequence ID" value="TRM65713.1"/>
    <property type="molecule type" value="Genomic_DNA"/>
</dbReference>
<proteinExistence type="predicted"/>
<organism evidence="5 6">
    <name type="scientific">Schizophyllum amplum</name>
    <dbReference type="NCBI Taxonomy" id="97359"/>
    <lineage>
        <taxon>Eukaryota</taxon>
        <taxon>Fungi</taxon>
        <taxon>Dikarya</taxon>
        <taxon>Basidiomycota</taxon>
        <taxon>Agaricomycotina</taxon>
        <taxon>Agaricomycetes</taxon>
        <taxon>Agaricomycetidae</taxon>
        <taxon>Agaricales</taxon>
        <taxon>Schizophyllaceae</taxon>
        <taxon>Schizophyllum</taxon>
    </lineage>
</organism>
<name>A0A550CLN5_9AGAR</name>
<dbReference type="Pfam" id="PF05648">
    <property type="entry name" value="PEX11"/>
    <property type="match status" value="1"/>
</dbReference>
<comment type="subcellular location">
    <subcellularLocation>
        <location evidence="4">Peroxisome membrane</location>
    </subcellularLocation>
</comment>
<evidence type="ECO:0000256" key="4">
    <source>
        <dbReference type="ARBA" id="ARBA00046271"/>
    </source>
</evidence>
<keyword evidence="6" id="KW-1185">Reference proteome</keyword>
<dbReference type="Proteomes" id="UP000320762">
    <property type="component" value="Unassembled WGS sequence"/>
</dbReference>
<reference evidence="5 6" key="1">
    <citation type="journal article" date="2019" name="New Phytol.">
        <title>Comparative genomics reveals unique wood-decay strategies and fruiting body development in the Schizophyllaceae.</title>
        <authorList>
            <person name="Almasi E."/>
            <person name="Sahu N."/>
            <person name="Krizsan K."/>
            <person name="Balint B."/>
            <person name="Kovacs G.M."/>
            <person name="Kiss B."/>
            <person name="Cseklye J."/>
            <person name="Drula E."/>
            <person name="Henrissat B."/>
            <person name="Nagy I."/>
            <person name="Chovatia M."/>
            <person name="Adam C."/>
            <person name="LaButti K."/>
            <person name="Lipzen A."/>
            <person name="Riley R."/>
            <person name="Grigoriev I.V."/>
            <person name="Nagy L.G."/>
        </authorList>
    </citation>
    <scope>NUCLEOTIDE SEQUENCE [LARGE SCALE GENOMIC DNA]</scope>
    <source>
        <strain evidence="5 6">NL-1724</strain>
    </source>
</reference>
<dbReference type="PANTHER" id="PTHR12652">
    <property type="entry name" value="PEROXISOMAL BIOGENESIS FACTOR 11"/>
    <property type="match status" value="1"/>
</dbReference>
<gene>
    <name evidence="5" type="ORF">BD626DRAFT_427254</name>
</gene>
<dbReference type="GO" id="GO:0005778">
    <property type="term" value="C:peroxisomal membrane"/>
    <property type="evidence" value="ECO:0007669"/>
    <property type="project" value="UniProtKB-SubCell"/>
</dbReference>
<evidence type="ECO:0000313" key="5">
    <source>
        <dbReference type="EMBL" id="TRM65713.1"/>
    </source>
</evidence>
<dbReference type="OrthoDB" id="411017at2759"/>
<evidence type="ECO:0000256" key="3">
    <source>
        <dbReference type="ARBA" id="ARBA00023140"/>
    </source>
</evidence>
<protein>
    <submittedName>
        <fullName evidence="5">Peroxisomal biogenesis factor 11</fullName>
    </submittedName>
</protein>
<keyword evidence="1" id="KW-0962">Peroxisome biogenesis</keyword>
<dbReference type="PANTHER" id="PTHR12652:SF50">
    <property type="entry name" value="PEROXIN 11"/>
    <property type="match status" value="1"/>
</dbReference>
<dbReference type="AlphaFoldDB" id="A0A550CLN5"/>
<accession>A0A550CLN5</accession>
<dbReference type="InterPro" id="IPR008733">
    <property type="entry name" value="PEX11"/>
</dbReference>
<evidence type="ECO:0000256" key="1">
    <source>
        <dbReference type="ARBA" id="ARBA00022593"/>
    </source>
</evidence>
<evidence type="ECO:0000313" key="6">
    <source>
        <dbReference type="Proteomes" id="UP000320762"/>
    </source>
</evidence>
<keyword evidence="2" id="KW-0472">Membrane</keyword>
<comment type="caution">
    <text evidence="5">The sequence shown here is derived from an EMBL/GenBank/DDBJ whole genome shotgun (WGS) entry which is preliminary data.</text>
</comment>
<sequence>MASIASQVVFHPVVSQSLRVGNTTLGRDKTYRAVQYFARFVAWYLLSKGKTVDAARWNALKSHLALARKLLRLGKPVEHLQLALKAAMAAAPPAEQMSTIARQLAYFGYLSFDALVWASNIKFLTLTPETAQKIARISNRFWLAGIIVSLTHGAIKTARLTKEAKSLKAQHMSEKDFGEAQALAQQVVAIEAARVAAREQIYIDALDVWLPASALGLANMSEGFLGIAGFLTSIMALRKSWATAGASSK</sequence>
<keyword evidence="3" id="KW-0576">Peroxisome</keyword>
<dbReference type="STRING" id="97359.A0A550CLN5"/>
<evidence type="ECO:0000256" key="2">
    <source>
        <dbReference type="ARBA" id="ARBA00023136"/>
    </source>
</evidence>